<evidence type="ECO:0000313" key="3">
    <source>
        <dbReference type="WBParaSite" id="PEQ_0000954701-mRNA-1"/>
    </source>
</evidence>
<keyword evidence="2" id="KW-1185">Reference proteome</keyword>
<evidence type="ECO:0000256" key="1">
    <source>
        <dbReference type="SAM" id="Phobius"/>
    </source>
</evidence>
<accession>A0A914RTE7</accession>
<sequence length="48" mass="5697">MVITIYFSIHQLIKTVISTCVLDIFFSYFVPVFALAKGSFFWYEYFSL</sequence>
<dbReference type="Proteomes" id="UP000887564">
    <property type="component" value="Unplaced"/>
</dbReference>
<keyword evidence="1" id="KW-0812">Transmembrane</keyword>
<name>A0A914RTE7_PAREQ</name>
<reference evidence="3" key="1">
    <citation type="submission" date="2022-11" db="UniProtKB">
        <authorList>
            <consortium name="WormBaseParasite"/>
        </authorList>
    </citation>
    <scope>IDENTIFICATION</scope>
</reference>
<dbReference type="AlphaFoldDB" id="A0A914RTE7"/>
<organism evidence="2 3">
    <name type="scientific">Parascaris equorum</name>
    <name type="common">Equine roundworm</name>
    <dbReference type="NCBI Taxonomy" id="6256"/>
    <lineage>
        <taxon>Eukaryota</taxon>
        <taxon>Metazoa</taxon>
        <taxon>Ecdysozoa</taxon>
        <taxon>Nematoda</taxon>
        <taxon>Chromadorea</taxon>
        <taxon>Rhabditida</taxon>
        <taxon>Spirurina</taxon>
        <taxon>Ascaridomorpha</taxon>
        <taxon>Ascaridoidea</taxon>
        <taxon>Ascarididae</taxon>
        <taxon>Parascaris</taxon>
    </lineage>
</organism>
<dbReference type="WBParaSite" id="PEQ_0000954701-mRNA-1">
    <property type="protein sequence ID" value="PEQ_0000954701-mRNA-1"/>
    <property type="gene ID" value="PEQ_0000954701"/>
</dbReference>
<keyword evidence="1" id="KW-1133">Transmembrane helix</keyword>
<evidence type="ECO:0000313" key="2">
    <source>
        <dbReference type="Proteomes" id="UP000887564"/>
    </source>
</evidence>
<proteinExistence type="predicted"/>
<protein>
    <submittedName>
        <fullName evidence="3">Uncharacterized protein</fullName>
    </submittedName>
</protein>
<keyword evidence="1" id="KW-0472">Membrane</keyword>
<feature type="transmembrane region" description="Helical" evidence="1">
    <location>
        <begin position="12"/>
        <end position="36"/>
    </location>
</feature>